<accession>L0IAV5</accession>
<proteinExistence type="predicted"/>
<keyword evidence="2" id="KW-1185">Reference proteome</keyword>
<dbReference type="GeneID" id="14375514"/>
<dbReference type="OrthoDB" id="312460at2157"/>
<evidence type="ECO:0008006" key="3">
    <source>
        <dbReference type="Google" id="ProtNLM"/>
    </source>
</evidence>
<sequence>MRRGRRTRRQFVRAGAAALGATLAGCSDRDSSPTSEQFRFDGVDDGFAERTETVYDRLTAIVGASIHERTTIERITPSEMRERAGTYPVVGGSTTQKLAYRALGLTERLDADRSFEFAGSYDPTSATIRLVGTDDATIDDQLLAHELFHAIQFQTGSLDEWNRSWAVGFDRYSAQQAVVEGTAMFVEDEYVDGCGGDFAHCQLAEPTRISPGSLDPALLLQYGSYFNGYDFASALAARGGWEEIWASHDEPPVSSGQILHPAWYPDRHPEPVTAPSEPGDGWTLLDTERLGMQALFTTLWHAGALPTEAVYTRSPETTDEVYASLVRYRAPVTDQWRGDAFTAFERDDGAYGWSWRIRFADTAAAETGFEHVRHWAESRGAQTDRENVWTSDGRYEAIGLDDEDVLVWMAPEPADFAALAPEYWE</sequence>
<dbReference type="RefSeq" id="WP_015300528.1">
    <property type="nucleotide sequence ID" value="NC_019964.1"/>
</dbReference>
<dbReference type="PROSITE" id="PS51257">
    <property type="entry name" value="PROKAR_LIPOPROTEIN"/>
    <property type="match status" value="1"/>
</dbReference>
<evidence type="ECO:0000313" key="2">
    <source>
        <dbReference type="Proteomes" id="UP000010846"/>
    </source>
</evidence>
<dbReference type="PROSITE" id="PS51318">
    <property type="entry name" value="TAT"/>
    <property type="match status" value="1"/>
</dbReference>
<organism evidence="1 2">
    <name type="scientific">Halovivax ruber (strain DSM 18193 / JCM 13892 / XH-70)</name>
    <dbReference type="NCBI Taxonomy" id="797302"/>
    <lineage>
        <taxon>Archaea</taxon>
        <taxon>Methanobacteriati</taxon>
        <taxon>Methanobacteriota</taxon>
        <taxon>Stenosarchaea group</taxon>
        <taxon>Halobacteria</taxon>
        <taxon>Halobacteriales</taxon>
        <taxon>Natrialbaceae</taxon>
        <taxon>Halovivax</taxon>
    </lineage>
</organism>
<dbReference type="AlphaFoldDB" id="L0IAV5"/>
<dbReference type="InterPro" id="IPR006311">
    <property type="entry name" value="TAT_signal"/>
</dbReference>
<dbReference type="KEGG" id="hru:Halru_1260"/>
<dbReference type="eggNOG" id="arCOG02980">
    <property type="taxonomic scope" value="Archaea"/>
</dbReference>
<dbReference type="HOGENOM" id="CLU_644975_0_0_2"/>
<dbReference type="Proteomes" id="UP000010846">
    <property type="component" value="Chromosome"/>
</dbReference>
<name>L0IAV5_HALRX</name>
<evidence type="ECO:0000313" key="1">
    <source>
        <dbReference type="EMBL" id="AGB15874.1"/>
    </source>
</evidence>
<gene>
    <name evidence="1" type="ordered locus">Halru_1260</name>
</gene>
<protein>
    <recommendedName>
        <fullName evidence="3">DUF4157 domain-containing protein</fullName>
    </recommendedName>
</protein>
<reference evidence="1" key="1">
    <citation type="submission" date="2011-09" db="EMBL/GenBank/DDBJ databases">
        <title>Complete sequence of Halovivax ruber XH-70.</title>
        <authorList>
            <consortium name="US DOE Joint Genome Institute"/>
            <person name="Lucas S."/>
            <person name="Han J."/>
            <person name="Lapidus A."/>
            <person name="Cheng J.-F."/>
            <person name="Goodwin L."/>
            <person name="Pitluck S."/>
            <person name="Peters L."/>
            <person name="Mikhailova N."/>
            <person name="Davenport K."/>
            <person name="Detter J.C."/>
            <person name="Han C."/>
            <person name="Tapia R."/>
            <person name="Land M."/>
            <person name="Hauser L."/>
            <person name="Kyrpides N."/>
            <person name="Ivanova N."/>
            <person name="Pagani I."/>
            <person name="Sproer C."/>
            <person name="Anderson I."/>
            <person name="Woyke T."/>
        </authorList>
    </citation>
    <scope>NUCLEOTIDE SEQUENCE</scope>
    <source>
        <strain evidence="1">XH-70</strain>
    </source>
</reference>
<dbReference type="EMBL" id="CP003050">
    <property type="protein sequence ID" value="AGB15874.1"/>
    <property type="molecule type" value="Genomic_DNA"/>
</dbReference>